<sequence>MLATKLFPPTRRSQLVARPRLADRLDSTLNRGHRLTLVSAPAGFGKTTLLSDWATSQERVGWLSLDEGDNALPRFLAHLWAALSGTGLDLDPAVLDAALAAAPTSVALTTVVNELVRAGQQRPDSQWLLVLDDYHVIEAPEVHEATTFLLDHGPEQLHLLVATRSDPPLPLSRLRSRAQLTEVRAEDLRFAPAEAREFLNEMMGLHLTEGDVQALEERTEGWIAGLQLAALSLRDVSDHGDVAEFIGAFAGSNRFVIDYLVDEVLARQGAEVRDFLLRTAILDRLTGSLCDAVTGGAYGGQVLADLDRGNVFLVPLDAERSWYRYHHLFGDVLRARLMAEHPEQVPTLHQAASAWYASHQLVADAVRHSLAAGDYDRAAYLMEEALPEMRRTRQDSVMLGWIRSLPESVVKRSPVLNIMSGWSLMMAGDLDGMERRLDDVESALDAGAHDQSLAATWADTEDLRTAPATLWVYRAALAQARGDVPATVRHARRALDLAGADDHFVQGAAAGFLGLAAWAAGDVQEALSTFSEAVRSLHAAGNLVDELDSTVVLGDMWISAGRPHRARRLYERVLETATGAGEPYPRATADLHVGLAELDRELDDLVSAEEHLETARVLGERGSITENRHRWYVAMAQVRAATGDHASAKQLLDRAEALYRPGSYPDLRPLAAMRARVHIAEGDLAAAEEWADEHDVTAADGASFLREYDHLTLVRLLLARHDSGEDAADDPAPLGEVLALLDRLHADADRSRAGSLLEIGMLRALTHRARGHPREALAELNRALARAPEPDGYVRLFLDEGVPMVALLHDAASGQDGEYDVLRRHARRLLDTTPSTAATPADRGSPAGPLSDRELEVLRLLDSELTGPEIARHLFVSLNTLRTHTKRIFTKLDVNTRAAAIRRGHELGLL</sequence>
<feature type="region of interest" description="Disordered" evidence="4">
    <location>
        <begin position="831"/>
        <end position="850"/>
    </location>
</feature>
<feature type="compositionally biased region" description="Low complexity" evidence="4">
    <location>
        <begin position="832"/>
        <end position="841"/>
    </location>
</feature>
<keyword evidence="3" id="KW-0804">Transcription</keyword>
<evidence type="ECO:0000256" key="4">
    <source>
        <dbReference type="SAM" id="MobiDB-lite"/>
    </source>
</evidence>
<dbReference type="GO" id="GO:0006355">
    <property type="term" value="P:regulation of DNA-templated transcription"/>
    <property type="evidence" value="ECO:0007669"/>
    <property type="project" value="InterPro"/>
</dbReference>
<dbReference type="InterPro" id="IPR036388">
    <property type="entry name" value="WH-like_DNA-bd_sf"/>
</dbReference>
<comment type="caution">
    <text evidence="6">The sequence shown here is derived from an EMBL/GenBank/DDBJ whole genome shotgun (WGS) entry which is preliminary data.</text>
</comment>
<dbReference type="SUPFAM" id="SSF52540">
    <property type="entry name" value="P-loop containing nucleoside triphosphate hydrolases"/>
    <property type="match status" value="1"/>
</dbReference>
<dbReference type="GO" id="GO:0003677">
    <property type="term" value="F:DNA binding"/>
    <property type="evidence" value="ECO:0007669"/>
    <property type="project" value="UniProtKB-KW"/>
</dbReference>
<keyword evidence="1" id="KW-0805">Transcription regulation</keyword>
<dbReference type="EMBL" id="SNWQ01000010">
    <property type="protein sequence ID" value="TDO46735.1"/>
    <property type="molecule type" value="Genomic_DNA"/>
</dbReference>
<evidence type="ECO:0000256" key="1">
    <source>
        <dbReference type="ARBA" id="ARBA00023015"/>
    </source>
</evidence>
<gene>
    <name evidence="6" type="ORF">EV643_110118</name>
</gene>
<dbReference type="AlphaFoldDB" id="A0A4R6KAB4"/>
<dbReference type="SMART" id="SM00421">
    <property type="entry name" value="HTH_LUXR"/>
    <property type="match status" value="1"/>
</dbReference>
<keyword evidence="2" id="KW-0238">DNA-binding</keyword>
<name>A0A4R6KAB4_9ACTN</name>
<dbReference type="InterPro" id="IPR041617">
    <property type="entry name" value="TPR_MalT"/>
</dbReference>
<dbReference type="PROSITE" id="PS50043">
    <property type="entry name" value="HTH_LUXR_2"/>
    <property type="match status" value="1"/>
</dbReference>
<evidence type="ECO:0000256" key="2">
    <source>
        <dbReference type="ARBA" id="ARBA00023125"/>
    </source>
</evidence>
<dbReference type="Gene3D" id="1.10.10.10">
    <property type="entry name" value="Winged helix-like DNA-binding domain superfamily/Winged helix DNA-binding domain"/>
    <property type="match status" value="1"/>
</dbReference>
<keyword evidence="7" id="KW-1185">Reference proteome</keyword>
<protein>
    <submittedName>
        <fullName evidence="6">LuxR family maltose regulon positive regulatory protein</fullName>
    </submittedName>
</protein>
<dbReference type="Pfam" id="PF17874">
    <property type="entry name" value="TPR_MalT"/>
    <property type="match status" value="1"/>
</dbReference>
<dbReference type="Pfam" id="PF25873">
    <property type="entry name" value="WHD_MalT"/>
    <property type="match status" value="1"/>
</dbReference>
<dbReference type="InterPro" id="IPR027417">
    <property type="entry name" value="P-loop_NTPase"/>
</dbReference>
<feature type="domain" description="HTH luxR-type" evidence="5">
    <location>
        <begin position="843"/>
        <end position="908"/>
    </location>
</feature>
<accession>A0A4R6KAB4</accession>
<evidence type="ECO:0000259" key="5">
    <source>
        <dbReference type="PROSITE" id="PS50043"/>
    </source>
</evidence>
<dbReference type="Proteomes" id="UP000295388">
    <property type="component" value="Unassembled WGS sequence"/>
</dbReference>
<dbReference type="SUPFAM" id="SSF46894">
    <property type="entry name" value="C-terminal effector domain of the bipartite response regulators"/>
    <property type="match status" value="1"/>
</dbReference>
<dbReference type="InterPro" id="IPR000792">
    <property type="entry name" value="Tscrpt_reg_LuxR_C"/>
</dbReference>
<dbReference type="PRINTS" id="PR00038">
    <property type="entry name" value="HTHLUXR"/>
</dbReference>
<dbReference type="SUPFAM" id="SSF48452">
    <property type="entry name" value="TPR-like"/>
    <property type="match status" value="2"/>
</dbReference>
<dbReference type="Gene3D" id="1.25.40.10">
    <property type="entry name" value="Tetratricopeptide repeat domain"/>
    <property type="match status" value="1"/>
</dbReference>
<dbReference type="PANTHER" id="PTHR44688">
    <property type="entry name" value="DNA-BINDING TRANSCRIPTIONAL ACTIVATOR DEVR_DOSR"/>
    <property type="match status" value="1"/>
</dbReference>
<dbReference type="InterPro" id="IPR059106">
    <property type="entry name" value="WHD_MalT"/>
</dbReference>
<proteinExistence type="predicted"/>
<evidence type="ECO:0000256" key="3">
    <source>
        <dbReference type="ARBA" id="ARBA00023163"/>
    </source>
</evidence>
<reference evidence="6 7" key="1">
    <citation type="submission" date="2019-03" db="EMBL/GenBank/DDBJ databases">
        <title>Genomic Encyclopedia of Type Strains, Phase III (KMG-III): the genomes of soil and plant-associated and newly described type strains.</title>
        <authorList>
            <person name="Whitman W."/>
        </authorList>
    </citation>
    <scope>NUCLEOTIDE SEQUENCE [LARGE SCALE GENOMIC DNA]</scope>
    <source>
        <strain evidence="6 7">VKM Ac-2527</strain>
    </source>
</reference>
<dbReference type="Gene3D" id="3.40.50.300">
    <property type="entry name" value="P-loop containing nucleotide triphosphate hydrolases"/>
    <property type="match status" value="1"/>
</dbReference>
<evidence type="ECO:0000313" key="6">
    <source>
        <dbReference type="EMBL" id="TDO46735.1"/>
    </source>
</evidence>
<dbReference type="CDD" id="cd06170">
    <property type="entry name" value="LuxR_C_like"/>
    <property type="match status" value="1"/>
</dbReference>
<dbReference type="InterPro" id="IPR011990">
    <property type="entry name" value="TPR-like_helical_dom_sf"/>
</dbReference>
<dbReference type="Pfam" id="PF00196">
    <property type="entry name" value="GerE"/>
    <property type="match status" value="1"/>
</dbReference>
<dbReference type="PANTHER" id="PTHR44688:SF16">
    <property type="entry name" value="DNA-BINDING TRANSCRIPTIONAL ACTIVATOR DEVR_DOSR"/>
    <property type="match status" value="1"/>
</dbReference>
<evidence type="ECO:0000313" key="7">
    <source>
        <dbReference type="Proteomes" id="UP000295388"/>
    </source>
</evidence>
<dbReference type="InterPro" id="IPR016032">
    <property type="entry name" value="Sig_transdc_resp-reg_C-effctor"/>
</dbReference>
<organism evidence="6 7">
    <name type="scientific">Kribbella caucasensis</name>
    <dbReference type="NCBI Taxonomy" id="2512215"/>
    <lineage>
        <taxon>Bacteria</taxon>
        <taxon>Bacillati</taxon>
        <taxon>Actinomycetota</taxon>
        <taxon>Actinomycetes</taxon>
        <taxon>Propionibacteriales</taxon>
        <taxon>Kribbellaceae</taxon>
        <taxon>Kribbella</taxon>
    </lineage>
</organism>